<protein>
    <submittedName>
        <fullName evidence="2">Uncharacterized protein</fullName>
    </submittedName>
</protein>
<dbReference type="Proteomes" id="UP000197138">
    <property type="component" value="Unassembled WGS sequence"/>
</dbReference>
<reference evidence="3" key="1">
    <citation type="journal article" date="2017" name="Plant J.">
        <title>The pomegranate (Punica granatum L.) genome and the genomics of punicalagin biosynthesis.</title>
        <authorList>
            <person name="Qin G."/>
            <person name="Xu C."/>
            <person name="Ming R."/>
            <person name="Tang H."/>
            <person name="Guyot R."/>
            <person name="Kramer E.M."/>
            <person name="Hu Y."/>
            <person name="Yi X."/>
            <person name="Qi Y."/>
            <person name="Xu X."/>
            <person name="Gao Z."/>
            <person name="Pan H."/>
            <person name="Jian J."/>
            <person name="Tian Y."/>
            <person name="Yue Z."/>
            <person name="Xu Y."/>
        </authorList>
    </citation>
    <scope>NUCLEOTIDE SEQUENCE [LARGE SCALE GENOMIC DNA]</scope>
    <source>
        <strain evidence="3">cv. Dabenzi</strain>
    </source>
</reference>
<keyword evidence="1" id="KW-0472">Membrane</keyword>
<sequence length="81" mass="8638">MSWLDATLSWGTLGSGAPMLVLAVDAIVITSYQMMETKKPKLTVSSHLLTMCLMSVGHVNKVITPAATLTCLISLSRALMS</sequence>
<keyword evidence="1" id="KW-1133">Transmembrane helix</keyword>
<evidence type="ECO:0000313" key="2">
    <source>
        <dbReference type="EMBL" id="OWM80358.1"/>
    </source>
</evidence>
<dbReference type="AlphaFoldDB" id="A0A218X6E5"/>
<keyword evidence="1" id="KW-0812">Transmembrane</keyword>
<name>A0A218X6E5_PUNGR</name>
<feature type="transmembrane region" description="Helical" evidence="1">
    <location>
        <begin position="12"/>
        <end position="32"/>
    </location>
</feature>
<comment type="caution">
    <text evidence="2">The sequence shown here is derived from an EMBL/GenBank/DDBJ whole genome shotgun (WGS) entry which is preliminary data.</text>
</comment>
<evidence type="ECO:0000313" key="3">
    <source>
        <dbReference type="Proteomes" id="UP000197138"/>
    </source>
</evidence>
<organism evidence="2 3">
    <name type="scientific">Punica granatum</name>
    <name type="common">Pomegranate</name>
    <dbReference type="NCBI Taxonomy" id="22663"/>
    <lineage>
        <taxon>Eukaryota</taxon>
        <taxon>Viridiplantae</taxon>
        <taxon>Streptophyta</taxon>
        <taxon>Embryophyta</taxon>
        <taxon>Tracheophyta</taxon>
        <taxon>Spermatophyta</taxon>
        <taxon>Magnoliopsida</taxon>
        <taxon>eudicotyledons</taxon>
        <taxon>Gunneridae</taxon>
        <taxon>Pentapetalae</taxon>
        <taxon>rosids</taxon>
        <taxon>malvids</taxon>
        <taxon>Myrtales</taxon>
        <taxon>Lythraceae</taxon>
        <taxon>Punica</taxon>
    </lineage>
</organism>
<evidence type="ECO:0000256" key="1">
    <source>
        <dbReference type="SAM" id="Phobius"/>
    </source>
</evidence>
<accession>A0A218X6E5</accession>
<gene>
    <name evidence="2" type="ORF">CDL15_Pgr019638</name>
</gene>
<dbReference type="EMBL" id="MTKT01002229">
    <property type="protein sequence ID" value="OWM80358.1"/>
    <property type="molecule type" value="Genomic_DNA"/>
</dbReference>
<proteinExistence type="predicted"/>